<dbReference type="RefSeq" id="WP_243923848.1">
    <property type="nucleotide sequence ID" value="NZ_JALHLG010000050.1"/>
</dbReference>
<dbReference type="Pfam" id="PF01590">
    <property type="entry name" value="GAF"/>
    <property type="match status" value="1"/>
</dbReference>
<evidence type="ECO:0000313" key="2">
    <source>
        <dbReference type="EMBL" id="MCJ2188871.1"/>
    </source>
</evidence>
<comment type="caution">
    <text evidence="2">The sequence shown here is derived from an EMBL/GenBank/DDBJ whole genome shotgun (WGS) entry which is preliminary data.</text>
</comment>
<protein>
    <submittedName>
        <fullName evidence="2">GAF domain-containing protein</fullName>
    </submittedName>
</protein>
<dbReference type="PANTHER" id="PTHR43102">
    <property type="entry name" value="SLR1143 PROTEIN"/>
    <property type="match status" value="1"/>
</dbReference>
<evidence type="ECO:0000259" key="1">
    <source>
        <dbReference type="Pfam" id="PF01590"/>
    </source>
</evidence>
<name>A0ABT0BUX6_9SPHN</name>
<proteinExistence type="predicted"/>
<accession>A0ABT0BUX6</accession>
<organism evidence="2 3">
    <name type="scientific">Novosphingobium beihaiensis</name>
    <dbReference type="NCBI Taxonomy" id="2930389"/>
    <lineage>
        <taxon>Bacteria</taxon>
        <taxon>Pseudomonadati</taxon>
        <taxon>Pseudomonadota</taxon>
        <taxon>Alphaproteobacteria</taxon>
        <taxon>Sphingomonadales</taxon>
        <taxon>Sphingomonadaceae</taxon>
        <taxon>Novosphingobium</taxon>
    </lineage>
</organism>
<dbReference type="InterPro" id="IPR003018">
    <property type="entry name" value="GAF"/>
</dbReference>
<dbReference type="Gene3D" id="3.30.450.40">
    <property type="match status" value="1"/>
</dbReference>
<keyword evidence="3" id="KW-1185">Reference proteome</keyword>
<evidence type="ECO:0000313" key="3">
    <source>
        <dbReference type="Proteomes" id="UP001202281"/>
    </source>
</evidence>
<dbReference type="EMBL" id="JALHLG010000050">
    <property type="protein sequence ID" value="MCJ2188871.1"/>
    <property type="molecule type" value="Genomic_DNA"/>
</dbReference>
<dbReference type="SUPFAM" id="SSF55781">
    <property type="entry name" value="GAF domain-like"/>
    <property type="match status" value="1"/>
</dbReference>
<feature type="domain" description="GAF" evidence="1">
    <location>
        <begin position="28"/>
        <end position="153"/>
    </location>
</feature>
<reference evidence="2 3" key="1">
    <citation type="submission" date="2022-04" db="EMBL/GenBank/DDBJ databases">
        <title>Identification of a novel bacterium isolated from mangrove sediments.</title>
        <authorList>
            <person name="Pan X."/>
        </authorList>
    </citation>
    <scope>NUCLEOTIDE SEQUENCE [LARGE SCALE GENOMIC DNA]</scope>
    <source>
        <strain evidence="2 3">B2638</strain>
    </source>
</reference>
<dbReference type="PANTHER" id="PTHR43102:SF2">
    <property type="entry name" value="GAF DOMAIN-CONTAINING PROTEIN"/>
    <property type="match status" value="1"/>
</dbReference>
<gene>
    <name evidence="2" type="ORF">MTR66_18880</name>
</gene>
<dbReference type="Proteomes" id="UP001202281">
    <property type="component" value="Unassembled WGS sequence"/>
</dbReference>
<dbReference type="InterPro" id="IPR029016">
    <property type="entry name" value="GAF-like_dom_sf"/>
</dbReference>
<sequence>MNKATGEQERLDALRSYNILDTLPEPGFDALVCEAAQQFDTPIALISLVDEERQWFKAAIGLDVSETPRSISFCAHAIRSEDIFLVADALADPVFSNNPLVQKDPGIRFYAGAPIETKEGHKLGTICVIDRSPRNMLPSDTKQTLKGLADKVMALIESRSRICTK</sequence>